<proteinExistence type="inferred from homology"/>
<dbReference type="Gene3D" id="3.30.2010.10">
    <property type="entry name" value="Metalloproteases ('zincins'), catalytic domain"/>
    <property type="match status" value="1"/>
</dbReference>
<evidence type="ECO:0000256" key="8">
    <source>
        <dbReference type="PIRSR" id="PIRSR627057-2"/>
    </source>
</evidence>
<keyword evidence="9" id="KW-0256">Endoplasmic reticulum</keyword>
<dbReference type="AlphaFoldDB" id="H2Y4I2"/>
<accession>H2Y4I2</accession>
<evidence type="ECO:0000256" key="7">
    <source>
        <dbReference type="PIRSR" id="PIRSR627057-1"/>
    </source>
</evidence>
<protein>
    <recommendedName>
        <fullName evidence="9">CAAX prenyl protease</fullName>
        <ecNumber evidence="9">3.4.24.84</ecNumber>
    </recommendedName>
</protein>
<dbReference type="Proteomes" id="UP000007875">
    <property type="component" value="Unassembled WGS sequence"/>
</dbReference>
<dbReference type="InterPro" id="IPR001915">
    <property type="entry name" value="Peptidase_M48"/>
</dbReference>
<dbReference type="MEROPS" id="M48.003"/>
<dbReference type="GeneTree" id="ENSGT00390000002053"/>
<feature type="active site" description="Proton donor" evidence="7">
    <location>
        <position position="269"/>
    </location>
</feature>
<feature type="domain" description="CAAX prenyl protease 1 N-terminal" evidence="11">
    <location>
        <begin position="1"/>
        <end position="68"/>
    </location>
</feature>
<dbReference type="Ensembl" id="ENSCSAVT00000000232.1">
    <property type="protein sequence ID" value="ENSCSAVP00000000230.1"/>
    <property type="gene ID" value="ENSCSAVG00000000128.1"/>
</dbReference>
<evidence type="ECO:0000259" key="10">
    <source>
        <dbReference type="Pfam" id="PF01435"/>
    </source>
</evidence>
<dbReference type="Pfam" id="PF16491">
    <property type="entry name" value="Peptidase_M48_N"/>
    <property type="match status" value="1"/>
</dbReference>
<comment type="subcellular location">
    <subcellularLocation>
        <location evidence="9">Endoplasmic reticulum membrane</location>
        <topology evidence="9">Multi-pass membrane protein</topology>
    </subcellularLocation>
</comment>
<feature type="active site" evidence="7">
    <location>
        <position position="185"/>
    </location>
</feature>
<keyword evidence="9" id="KW-0472">Membrane</keyword>
<dbReference type="GO" id="GO:0004222">
    <property type="term" value="F:metalloendopeptidase activity"/>
    <property type="evidence" value="ECO:0007669"/>
    <property type="project" value="UniProtKB-UniRule"/>
</dbReference>
<keyword evidence="4 8" id="KW-0862">Zinc</keyword>
<dbReference type="InterPro" id="IPR032456">
    <property type="entry name" value="Peptidase_M48_N"/>
</dbReference>
<sequence length="325" mass="37331">MTLGFFFKDLLKKTLVSQAIFLPLTALIIYVVQVGGDYFFVYAWLVVLAISLIMLHIFPEFIAPLFDKYSPLPDGELKAKINELAASLNFPLQKLYVVEGSKRSAHSNAYMYGFHKNKRIVLFDTLLEDYTPVGRTEHNEKVRALGCENETVENVSGDNDESSKECKSKKIGCSTEEVVAVLAHELGHWKFSHMLKNLLIMQVNILFSFFVFGQLMNRRELFTAFGFFQANQPILIRLYIVFSFIFQPLNEIEEFLMHILSRRFEFQADEFAVGLGKKEKLKAALLKLFKDNLAFPVADPLYSARHNSHPPLLERLRAMDDLKLD</sequence>
<dbReference type="GO" id="GO:0071586">
    <property type="term" value="P:CAAX-box protein processing"/>
    <property type="evidence" value="ECO:0007669"/>
    <property type="project" value="UniProtKB-UniRule"/>
</dbReference>
<evidence type="ECO:0000256" key="3">
    <source>
        <dbReference type="ARBA" id="ARBA00022801"/>
    </source>
</evidence>
<evidence type="ECO:0000256" key="6">
    <source>
        <dbReference type="ARBA" id="ARBA00044456"/>
    </source>
</evidence>
<feature type="transmembrane region" description="Helical" evidence="9">
    <location>
        <begin position="39"/>
        <end position="58"/>
    </location>
</feature>
<comment type="cofactor">
    <cofactor evidence="8 9">
        <name>Zn(2+)</name>
        <dbReference type="ChEBI" id="CHEBI:29105"/>
    </cofactor>
    <text evidence="8 9">Binds 1 zinc ion per subunit.</text>
</comment>
<evidence type="ECO:0000256" key="2">
    <source>
        <dbReference type="ARBA" id="ARBA00022723"/>
    </source>
</evidence>
<feature type="transmembrane region" description="Helical" evidence="9">
    <location>
        <begin position="15"/>
        <end position="33"/>
    </location>
</feature>
<organism evidence="12 13">
    <name type="scientific">Ciona savignyi</name>
    <name type="common">Pacific transparent sea squirt</name>
    <dbReference type="NCBI Taxonomy" id="51511"/>
    <lineage>
        <taxon>Eukaryota</taxon>
        <taxon>Metazoa</taxon>
        <taxon>Chordata</taxon>
        <taxon>Tunicata</taxon>
        <taxon>Ascidiacea</taxon>
        <taxon>Phlebobranchia</taxon>
        <taxon>Cionidae</taxon>
        <taxon>Ciona</taxon>
    </lineage>
</organism>
<keyword evidence="9" id="KW-0812">Transmembrane</keyword>
<evidence type="ECO:0000256" key="5">
    <source>
        <dbReference type="ARBA" id="ARBA00023049"/>
    </source>
</evidence>
<reference evidence="12" key="3">
    <citation type="submission" date="2025-09" db="UniProtKB">
        <authorList>
            <consortium name="Ensembl"/>
        </authorList>
    </citation>
    <scope>IDENTIFICATION</scope>
</reference>
<comment type="catalytic activity">
    <reaction evidence="6 9">
        <text>Hydrolyzes the peptide bond -P2-(S-farnesyl or geranylgeranyl)C-P1'-P2'-P3'-COOH where P1' and P2' are amino acids with aliphatic side chains and P3' is any C-terminal residue.</text>
        <dbReference type="EC" id="3.4.24.84"/>
    </reaction>
</comment>
<feature type="binding site" evidence="8">
    <location>
        <position position="188"/>
    </location>
    <ligand>
        <name>Zn(2+)</name>
        <dbReference type="ChEBI" id="CHEBI:29105"/>
        <note>catalytic</note>
    </ligand>
</feature>
<keyword evidence="9" id="KW-1133">Transmembrane helix</keyword>
<evidence type="ECO:0000256" key="9">
    <source>
        <dbReference type="RuleBase" id="RU366005"/>
    </source>
</evidence>
<keyword evidence="2 8" id="KW-0479">Metal-binding</keyword>
<reference evidence="13" key="1">
    <citation type="submission" date="2003-08" db="EMBL/GenBank/DDBJ databases">
        <authorList>
            <person name="Birren B."/>
            <person name="Nusbaum C."/>
            <person name="Abebe A."/>
            <person name="Abouelleil A."/>
            <person name="Adekoya E."/>
            <person name="Ait-zahra M."/>
            <person name="Allen N."/>
            <person name="Allen T."/>
            <person name="An P."/>
            <person name="Anderson M."/>
            <person name="Anderson S."/>
            <person name="Arachchi H."/>
            <person name="Armbruster J."/>
            <person name="Bachantsang P."/>
            <person name="Baldwin J."/>
            <person name="Barry A."/>
            <person name="Bayul T."/>
            <person name="Blitshsteyn B."/>
            <person name="Bloom T."/>
            <person name="Blye J."/>
            <person name="Boguslavskiy L."/>
            <person name="Borowsky M."/>
            <person name="Boukhgalter B."/>
            <person name="Brunache A."/>
            <person name="Butler J."/>
            <person name="Calixte N."/>
            <person name="Calvo S."/>
            <person name="Camarata J."/>
            <person name="Campo K."/>
            <person name="Chang J."/>
            <person name="Cheshatsang Y."/>
            <person name="Citroen M."/>
            <person name="Collymore A."/>
            <person name="Considine T."/>
            <person name="Cook A."/>
            <person name="Cooke P."/>
            <person name="Corum B."/>
            <person name="Cuomo C."/>
            <person name="David R."/>
            <person name="Dawoe T."/>
            <person name="Degray S."/>
            <person name="Dodge S."/>
            <person name="Dooley K."/>
            <person name="Dorje P."/>
            <person name="Dorjee K."/>
            <person name="Dorris L."/>
            <person name="Duffey N."/>
            <person name="Dupes A."/>
            <person name="Elkins T."/>
            <person name="Engels R."/>
            <person name="Erickson J."/>
            <person name="Farina A."/>
            <person name="Faro S."/>
            <person name="Ferreira P."/>
            <person name="Fischer H."/>
            <person name="Fitzgerald M."/>
            <person name="Foley K."/>
            <person name="Gage D."/>
            <person name="Galagan J."/>
            <person name="Gearin G."/>
            <person name="Gnerre S."/>
            <person name="Gnirke A."/>
            <person name="Goyette A."/>
            <person name="Graham J."/>
            <person name="Grandbois E."/>
            <person name="Gyaltsen K."/>
            <person name="Hafez N."/>
            <person name="Hagopian D."/>
            <person name="Hagos B."/>
            <person name="Hall J."/>
            <person name="Hatcher B."/>
            <person name="Heller A."/>
            <person name="Higgins H."/>
            <person name="Honan T."/>
            <person name="Horn A."/>
            <person name="Houde N."/>
            <person name="Hughes L."/>
            <person name="Hulme W."/>
            <person name="Husby E."/>
            <person name="Iliev I."/>
            <person name="Jaffe D."/>
            <person name="Jones C."/>
            <person name="Kamal M."/>
            <person name="Kamat A."/>
            <person name="Kamvysselis M."/>
            <person name="Karlsson E."/>
            <person name="Kells C."/>
            <person name="Kieu A."/>
            <person name="Kisner P."/>
            <person name="Kodira C."/>
            <person name="Kulbokas E."/>
            <person name="Labutti K."/>
            <person name="Lama D."/>
            <person name="Landers T."/>
            <person name="Leger J."/>
            <person name="Levine S."/>
            <person name="Lewis D."/>
            <person name="Lewis T."/>
            <person name="Lindblad-toh K."/>
            <person name="Liu X."/>
            <person name="Lokyitsang T."/>
            <person name="Lokyitsang Y."/>
            <person name="Lucien O."/>
            <person name="Lui A."/>
            <person name="Ma L.J."/>
            <person name="Mabbitt R."/>
            <person name="Macdonald J."/>
            <person name="Maclean C."/>
            <person name="Major J."/>
            <person name="Manning J."/>
            <person name="Marabella R."/>
            <person name="Maru K."/>
            <person name="Matthews C."/>
            <person name="Mauceli E."/>
            <person name="Mccarthy M."/>
            <person name="Mcdonough S."/>
            <person name="Mcghee T."/>
            <person name="Meldrim J."/>
            <person name="Meneus L."/>
            <person name="Mesirov J."/>
            <person name="Mihalev A."/>
            <person name="Mihova T."/>
            <person name="Mikkelsen T."/>
            <person name="Mlenga V."/>
            <person name="Moru K."/>
            <person name="Mozes J."/>
            <person name="Mulrain L."/>
            <person name="Munson G."/>
            <person name="Naylor J."/>
            <person name="Newes C."/>
            <person name="Nguyen C."/>
            <person name="Nguyen N."/>
            <person name="Nguyen T."/>
            <person name="Nicol R."/>
            <person name="Nielsen C."/>
            <person name="Nizzari M."/>
            <person name="Norbu C."/>
            <person name="Norbu N."/>
            <person name="O'donnell P."/>
            <person name="Okoawo O."/>
            <person name="O'leary S."/>
            <person name="Omotosho B."/>
            <person name="O'neill K."/>
            <person name="Osman S."/>
            <person name="Parker S."/>
            <person name="Perrin D."/>
            <person name="Phunkhang P."/>
            <person name="Piqani B."/>
            <person name="Purcell S."/>
            <person name="Rachupka T."/>
            <person name="Ramasamy U."/>
            <person name="Rameau R."/>
            <person name="Ray V."/>
            <person name="Raymond C."/>
            <person name="Retta R."/>
            <person name="Richardson S."/>
            <person name="Rise C."/>
            <person name="Rodriguez J."/>
            <person name="Rogers J."/>
            <person name="Rogov P."/>
            <person name="Rutman M."/>
            <person name="Schupbach R."/>
            <person name="Seaman C."/>
            <person name="Settipalli S."/>
            <person name="Sharpe T."/>
            <person name="Sheridan J."/>
            <person name="Sherpa N."/>
            <person name="Shi J."/>
            <person name="Smirnov S."/>
            <person name="Smith C."/>
            <person name="Sougnez C."/>
            <person name="Spencer B."/>
            <person name="Stalker J."/>
            <person name="Stange-thomann N."/>
            <person name="Stavropoulos S."/>
            <person name="Stetson K."/>
            <person name="Stone C."/>
            <person name="Stone S."/>
            <person name="Stubbs M."/>
            <person name="Talamas J."/>
            <person name="Tchuinga P."/>
            <person name="Tenzing P."/>
            <person name="Tesfaye S."/>
            <person name="Theodore J."/>
            <person name="Thoulutsang Y."/>
            <person name="Topham K."/>
            <person name="Towey S."/>
            <person name="Tsamla T."/>
            <person name="Tsomo N."/>
            <person name="Vallee D."/>
            <person name="Vassiliev H."/>
            <person name="Venkataraman V."/>
            <person name="Vinson J."/>
            <person name="Vo A."/>
            <person name="Wade C."/>
            <person name="Wang S."/>
            <person name="Wangchuk T."/>
            <person name="Wangdi T."/>
            <person name="Whittaker C."/>
            <person name="Wilkinson J."/>
            <person name="Wu Y."/>
            <person name="Wyman D."/>
            <person name="Yadav S."/>
            <person name="Yang S."/>
            <person name="Yang X."/>
            <person name="Yeager S."/>
            <person name="Yee E."/>
            <person name="Young G."/>
            <person name="Zainoun J."/>
            <person name="Zembeck L."/>
            <person name="Zimmer A."/>
            <person name="Zody M."/>
            <person name="Lander E."/>
        </authorList>
    </citation>
    <scope>NUCLEOTIDE SEQUENCE [LARGE SCALE GENOMIC DNA]</scope>
</reference>
<dbReference type="PANTHER" id="PTHR10120">
    <property type="entry name" value="CAAX PRENYL PROTEASE 1"/>
    <property type="match status" value="1"/>
</dbReference>
<dbReference type="InParanoid" id="H2Y4I2"/>
<feature type="binding site" evidence="8">
    <location>
        <position position="265"/>
    </location>
    <ligand>
        <name>Zn(2+)</name>
        <dbReference type="ChEBI" id="CHEBI:29105"/>
        <note>catalytic</note>
    </ligand>
</feature>
<name>H2Y4I2_CIOSA</name>
<comment type="function">
    <text evidence="9">Proteolytically removes the C-terminal three residues of farnesylated proteins.</text>
</comment>
<dbReference type="EC" id="3.4.24.84" evidence="9"/>
<dbReference type="eggNOG" id="KOG2719">
    <property type="taxonomic scope" value="Eukaryota"/>
</dbReference>
<feature type="binding site" evidence="8">
    <location>
        <position position="184"/>
    </location>
    <ligand>
        <name>Zn(2+)</name>
        <dbReference type="ChEBI" id="CHEBI:29105"/>
        <note>catalytic</note>
    </ligand>
</feature>
<evidence type="ECO:0000259" key="11">
    <source>
        <dbReference type="Pfam" id="PF16491"/>
    </source>
</evidence>
<reference evidence="12" key="2">
    <citation type="submission" date="2025-08" db="UniProtKB">
        <authorList>
            <consortium name="Ensembl"/>
        </authorList>
    </citation>
    <scope>IDENTIFICATION</scope>
</reference>
<keyword evidence="13" id="KW-1185">Reference proteome</keyword>
<dbReference type="CDD" id="cd07343">
    <property type="entry name" value="M48A_Zmpste24p_like"/>
    <property type="match status" value="1"/>
</dbReference>
<evidence type="ECO:0000256" key="4">
    <source>
        <dbReference type="ARBA" id="ARBA00022833"/>
    </source>
</evidence>
<dbReference type="GO" id="GO:0005789">
    <property type="term" value="C:endoplasmic reticulum membrane"/>
    <property type="evidence" value="ECO:0007669"/>
    <property type="project" value="UniProtKB-SubCell"/>
</dbReference>
<keyword evidence="3 9" id="KW-0378">Hydrolase</keyword>
<dbReference type="GO" id="GO:0046872">
    <property type="term" value="F:metal ion binding"/>
    <property type="evidence" value="ECO:0007669"/>
    <property type="project" value="UniProtKB-UniRule"/>
</dbReference>
<evidence type="ECO:0000256" key="1">
    <source>
        <dbReference type="ARBA" id="ARBA00022670"/>
    </source>
</evidence>
<evidence type="ECO:0000313" key="12">
    <source>
        <dbReference type="Ensembl" id="ENSCSAVP00000000230.1"/>
    </source>
</evidence>
<dbReference type="InterPro" id="IPR027057">
    <property type="entry name" value="CAXX_Prtase_1"/>
</dbReference>
<comment type="caution">
    <text evidence="9">Lacks conserved residue(s) required for the propagation of feature annotation.</text>
</comment>
<dbReference type="OMA" id="FALCYMW"/>
<dbReference type="HOGENOM" id="CLU_025947_2_0_1"/>
<keyword evidence="5 9" id="KW-0482">Metalloprotease</keyword>
<keyword evidence="1 9" id="KW-0645">Protease</keyword>
<evidence type="ECO:0000313" key="13">
    <source>
        <dbReference type="Proteomes" id="UP000007875"/>
    </source>
</evidence>
<feature type="domain" description="Peptidase M48" evidence="10">
    <location>
        <begin position="72"/>
        <end position="321"/>
    </location>
</feature>
<dbReference type="STRING" id="51511.ENSCSAVP00000000230"/>
<dbReference type="FunCoup" id="H2Y4I2">
    <property type="interactions" value="305"/>
</dbReference>
<dbReference type="Pfam" id="PF01435">
    <property type="entry name" value="Peptidase_M48"/>
    <property type="match status" value="1"/>
</dbReference>
<comment type="similarity">
    <text evidence="9">Belongs to the peptidase M48A family.</text>
</comment>